<feature type="compositionally biased region" description="Basic and acidic residues" evidence="4">
    <location>
        <begin position="299"/>
        <end position="312"/>
    </location>
</feature>
<comment type="similarity">
    <text evidence="1">Belongs to the SurE nucleotidase family.</text>
</comment>
<evidence type="ECO:0000256" key="3">
    <source>
        <dbReference type="ARBA" id="ARBA00022801"/>
    </source>
</evidence>
<dbReference type="GeneID" id="19017118"/>
<dbReference type="OrthoDB" id="202825at2759"/>
<dbReference type="InterPro" id="IPR030048">
    <property type="entry name" value="SurE"/>
</dbReference>
<dbReference type="PANTHER" id="PTHR30457">
    <property type="entry name" value="5'-NUCLEOTIDASE SURE"/>
    <property type="match status" value="1"/>
</dbReference>
<reference evidence="6 7" key="1">
    <citation type="submission" date="2011-10" db="EMBL/GenBank/DDBJ databases">
        <authorList>
            <person name="Genoscope - CEA"/>
        </authorList>
    </citation>
    <scope>NUCLEOTIDE SEQUENCE [LARGE SCALE GENOMIC DNA]</scope>
    <source>
        <strain evidence="6 7">RCC 1105</strain>
    </source>
</reference>
<feature type="region of interest" description="Disordered" evidence="4">
    <location>
        <begin position="68"/>
        <end position="94"/>
    </location>
</feature>
<gene>
    <name evidence="6" type="ORF">Bathy02g00050</name>
</gene>
<dbReference type="NCBIfam" id="TIGR00087">
    <property type="entry name" value="surE"/>
    <property type="match status" value="1"/>
</dbReference>
<dbReference type="GO" id="GO:0046872">
    <property type="term" value="F:metal ion binding"/>
    <property type="evidence" value="ECO:0007669"/>
    <property type="project" value="UniProtKB-KW"/>
</dbReference>
<accession>K8EB27</accession>
<organism evidence="6 7">
    <name type="scientific">Bathycoccus prasinos</name>
    <dbReference type="NCBI Taxonomy" id="41875"/>
    <lineage>
        <taxon>Eukaryota</taxon>
        <taxon>Viridiplantae</taxon>
        <taxon>Chlorophyta</taxon>
        <taxon>Mamiellophyceae</taxon>
        <taxon>Mamiellales</taxon>
        <taxon>Bathycoccaceae</taxon>
        <taxon>Bathycoccus</taxon>
    </lineage>
</organism>
<dbReference type="GO" id="GO:0008252">
    <property type="term" value="F:nucleotidase activity"/>
    <property type="evidence" value="ECO:0007669"/>
    <property type="project" value="InterPro"/>
</dbReference>
<evidence type="ECO:0000313" key="7">
    <source>
        <dbReference type="Proteomes" id="UP000198341"/>
    </source>
</evidence>
<name>K8EB27_9CHLO</name>
<dbReference type="STRING" id="41875.K8EB27"/>
<evidence type="ECO:0000256" key="2">
    <source>
        <dbReference type="ARBA" id="ARBA00022723"/>
    </source>
</evidence>
<keyword evidence="2" id="KW-0479">Metal-binding</keyword>
<dbReference type="InterPro" id="IPR002828">
    <property type="entry name" value="SurE-like_Pase/nucleotidase"/>
</dbReference>
<dbReference type="InterPro" id="IPR036523">
    <property type="entry name" value="SurE-like_sf"/>
</dbReference>
<dbReference type="RefSeq" id="XP_007514771.1">
    <property type="nucleotide sequence ID" value="XM_007514709.1"/>
</dbReference>
<feature type="domain" description="Survival protein SurE-like phosphatase/nucleotidase" evidence="5">
    <location>
        <begin position="7"/>
        <end position="241"/>
    </location>
</feature>
<dbReference type="EMBL" id="FO082277">
    <property type="protein sequence ID" value="CCO15011.1"/>
    <property type="molecule type" value="Genomic_DNA"/>
</dbReference>
<feature type="region of interest" description="Disordered" evidence="4">
    <location>
        <begin position="266"/>
        <end position="312"/>
    </location>
</feature>
<dbReference type="AlphaFoldDB" id="K8EB27"/>
<evidence type="ECO:0000259" key="5">
    <source>
        <dbReference type="Pfam" id="PF01975"/>
    </source>
</evidence>
<feature type="compositionally biased region" description="Acidic residues" evidence="4">
    <location>
        <begin position="71"/>
        <end position="92"/>
    </location>
</feature>
<evidence type="ECO:0000256" key="1">
    <source>
        <dbReference type="ARBA" id="ARBA00011062"/>
    </source>
</evidence>
<proteinExistence type="inferred from homology"/>
<dbReference type="PANTHER" id="PTHR30457:SF0">
    <property type="entry name" value="PHOSPHATASE, PUTATIVE (AFU_ORTHOLOGUE AFUA_4G01070)-RELATED"/>
    <property type="match status" value="1"/>
</dbReference>
<dbReference type="SUPFAM" id="SSF64167">
    <property type="entry name" value="SurE-like"/>
    <property type="match status" value="1"/>
</dbReference>
<dbReference type="eggNOG" id="ENOG502QUQI">
    <property type="taxonomic scope" value="Eukaryota"/>
</dbReference>
<keyword evidence="3" id="KW-0378">Hydrolase</keyword>
<dbReference type="Pfam" id="PF01975">
    <property type="entry name" value="SurE"/>
    <property type="match status" value="1"/>
</dbReference>
<dbReference type="Gene3D" id="3.40.1210.10">
    <property type="entry name" value="Survival protein SurE-like phosphatase/nucleotidase"/>
    <property type="match status" value="1"/>
</dbReference>
<dbReference type="Proteomes" id="UP000198341">
    <property type="component" value="Chromosome 2"/>
</dbReference>
<protein>
    <submittedName>
        <fullName evidence="6">Stationary phase survival protein SurE</fullName>
    </submittedName>
</protein>
<dbReference type="KEGG" id="bpg:Bathy02g00050"/>
<evidence type="ECO:0000313" key="6">
    <source>
        <dbReference type="EMBL" id="CCO15011.1"/>
    </source>
</evidence>
<sequence length="416" mass="45661">MLKKVDILVVNDDGIDANGIKTLIRTLAKEKEFNVCVVAPERERSASGHCITVHEPIGVKRLSDYYHDDAYNDDDENENEQANERKEEEEDDEKVRCKSYSITGTPADCSMLALGPDLFPELIKSKDDGSSNNDSNDGVAFDVVLSGVNRGDNAGKHVMYSGTVAGAREAAMKGQIGVALSLDSYSRSANYSESCKIATQIVKSIVSSEERKRLLRGFVINVNVPRDGEKIRGVETCAVSKCSTIPLWKRVKDPNPEVLYVTHDDGEEDARAPSPIPSPPSSPRNSLERKSSKILSSPKKRDEAGVKGGNSKDFDTSDYFKTNLNISGDDENGTARWRTSETRWFRNGFGGTERDDRVGIDSELLKQGKVAISILTTNNACLTDPTLRFDVSEEDAARIKQIGDDIARELASSLCL</sequence>
<keyword evidence="7" id="KW-1185">Reference proteome</keyword>
<evidence type="ECO:0000256" key="4">
    <source>
        <dbReference type="SAM" id="MobiDB-lite"/>
    </source>
</evidence>